<evidence type="ECO:0000256" key="6">
    <source>
        <dbReference type="ARBA" id="ARBA00023315"/>
    </source>
</evidence>
<keyword evidence="3" id="KW-1133">Transmembrane helix</keyword>
<comment type="caution">
    <text evidence="7">The sequence shown here is derived from an EMBL/GenBank/DDBJ whole genome shotgun (WGS) entry which is preliminary data.</text>
</comment>
<evidence type="ECO:0000256" key="4">
    <source>
        <dbReference type="ARBA" id="ARBA00023098"/>
    </source>
</evidence>
<dbReference type="GO" id="GO:0006644">
    <property type="term" value="P:phospholipid metabolic process"/>
    <property type="evidence" value="ECO:0007669"/>
    <property type="project" value="TreeGrafter"/>
</dbReference>
<keyword evidence="5" id="KW-0472">Membrane</keyword>
<dbReference type="Proteomes" id="UP000734854">
    <property type="component" value="Unassembled WGS sequence"/>
</dbReference>
<gene>
    <name evidence="7" type="ORF">ZIOFF_001600</name>
</gene>
<proteinExistence type="predicted"/>
<keyword evidence="6" id="KW-0012">Acyltransferase</keyword>
<protein>
    <recommendedName>
        <fullName evidence="9">Phospholipid/glycerol acyltransferase domain-containing protein</fullName>
    </recommendedName>
</protein>
<evidence type="ECO:0000313" key="7">
    <source>
        <dbReference type="EMBL" id="KAG6536542.1"/>
    </source>
</evidence>
<keyword evidence="4" id="KW-0443">Lipid metabolism</keyword>
<accession>A0A8J5HVM5</accession>
<dbReference type="GO" id="GO:0071618">
    <property type="term" value="F:lysophosphatidylethanolamine acyltransferase activity"/>
    <property type="evidence" value="ECO:0007669"/>
    <property type="project" value="TreeGrafter"/>
</dbReference>
<dbReference type="EMBL" id="JACMSC010000001">
    <property type="protein sequence ID" value="KAG6536542.1"/>
    <property type="molecule type" value="Genomic_DNA"/>
</dbReference>
<sequence>MAATTRGGDSRPLHTSFPSPTGLPAFVRRQLALSCRRRPLLALAARGSPRLALAGRTWLWPAAGDRAWRCPAAGGRAWLSIIIVFNDNLVINSLKNHQEIPPTCVNEFEKSYAVVSNHISYVDILYHTSSAFPSFVAKRSVAQLPLVGVIRIGQLQ</sequence>
<keyword evidence="8" id="KW-1185">Reference proteome</keyword>
<evidence type="ECO:0000256" key="2">
    <source>
        <dbReference type="ARBA" id="ARBA00022692"/>
    </source>
</evidence>
<reference evidence="7 8" key="1">
    <citation type="submission" date="2020-08" db="EMBL/GenBank/DDBJ databases">
        <title>Plant Genome Project.</title>
        <authorList>
            <person name="Zhang R.-G."/>
        </authorList>
    </citation>
    <scope>NUCLEOTIDE SEQUENCE [LARGE SCALE GENOMIC DNA]</scope>
    <source>
        <tissue evidence="7">Rhizome</tissue>
    </source>
</reference>
<evidence type="ECO:0000256" key="5">
    <source>
        <dbReference type="ARBA" id="ARBA00023136"/>
    </source>
</evidence>
<dbReference type="GO" id="GO:0005783">
    <property type="term" value="C:endoplasmic reticulum"/>
    <property type="evidence" value="ECO:0007669"/>
    <property type="project" value="TreeGrafter"/>
</dbReference>
<evidence type="ECO:0000313" key="8">
    <source>
        <dbReference type="Proteomes" id="UP000734854"/>
    </source>
</evidence>
<keyword evidence="1" id="KW-0808">Transferase</keyword>
<keyword evidence="2" id="KW-0812">Transmembrane</keyword>
<dbReference type="AlphaFoldDB" id="A0A8J5HVM5"/>
<name>A0A8J5HVM5_ZINOF</name>
<dbReference type="PANTHER" id="PTHR23063">
    <property type="entry name" value="PHOSPHOLIPID ACYLTRANSFERASE"/>
    <property type="match status" value="1"/>
</dbReference>
<organism evidence="7 8">
    <name type="scientific">Zingiber officinale</name>
    <name type="common">Ginger</name>
    <name type="synonym">Amomum zingiber</name>
    <dbReference type="NCBI Taxonomy" id="94328"/>
    <lineage>
        <taxon>Eukaryota</taxon>
        <taxon>Viridiplantae</taxon>
        <taxon>Streptophyta</taxon>
        <taxon>Embryophyta</taxon>
        <taxon>Tracheophyta</taxon>
        <taxon>Spermatophyta</taxon>
        <taxon>Magnoliopsida</taxon>
        <taxon>Liliopsida</taxon>
        <taxon>Zingiberales</taxon>
        <taxon>Zingiberaceae</taxon>
        <taxon>Zingiber</taxon>
    </lineage>
</organism>
<dbReference type="PANTHER" id="PTHR23063:SF54">
    <property type="entry name" value="LYSOPHOSPHOLIPID ACYLTRANSFERASE LPEAT1"/>
    <property type="match status" value="1"/>
</dbReference>
<evidence type="ECO:0000256" key="1">
    <source>
        <dbReference type="ARBA" id="ARBA00022679"/>
    </source>
</evidence>
<evidence type="ECO:0000256" key="3">
    <source>
        <dbReference type="ARBA" id="ARBA00022989"/>
    </source>
</evidence>
<evidence type="ECO:0008006" key="9">
    <source>
        <dbReference type="Google" id="ProtNLM"/>
    </source>
</evidence>